<accession>A0A7V5P0I0</accession>
<sequence length="194" mass="22209">MKAVWEGLNEIFQEIEQAFRQTKKNYPKEVRCKPKCTDCCYALFDLSLAEAALLFREFHRQPRALRRAILRRVEKYEKAWQRQKPPLITPFVLSTIKIRCPLLNDRDLCDLYTARPATCRLYGIPVQIEGETFVCGFSGFEPGKTYPTVIFEKVLTRLAELSDKIAPEGGKVRVPLPAALRGRFPGAQFVLEAG</sequence>
<name>A0A7V5P0I0_9BACT</name>
<dbReference type="AlphaFoldDB" id="A0A7V5P0I0"/>
<dbReference type="Pfam" id="PF03692">
    <property type="entry name" value="CxxCxxCC"/>
    <property type="match status" value="1"/>
</dbReference>
<organism evidence="1">
    <name type="scientific">Thermodesulfatator atlanticus</name>
    <dbReference type="NCBI Taxonomy" id="501497"/>
    <lineage>
        <taxon>Bacteria</taxon>
        <taxon>Pseudomonadati</taxon>
        <taxon>Thermodesulfobacteriota</taxon>
        <taxon>Thermodesulfobacteria</taxon>
        <taxon>Thermodesulfobacteriales</taxon>
        <taxon>Thermodesulfatatoraceae</taxon>
        <taxon>Thermodesulfatator</taxon>
    </lineage>
</organism>
<evidence type="ECO:0000313" key="1">
    <source>
        <dbReference type="EMBL" id="HHI97633.1"/>
    </source>
</evidence>
<dbReference type="InterPro" id="IPR005358">
    <property type="entry name" value="Puta_zinc/iron-chelating_dom"/>
</dbReference>
<dbReference type="EMBL" id="DROK01000211">
    <property type="protein sequence ID" value="HHI97633.1"/>
    <property type="molecule type" value="Genomic_DNA"/>
</dbReference>
<reference evidence="1" key="1">
    <citation type="journal article" date="2020" name="mSystems">
        <title>Genome- and Community-Level Interaction Insights into Carbon Utilization and Element Cycling Functions of Hydrothermarchaeota in Hydrothermal Sediment.</title>
        <authorList>
            <person name="Zhou Z."/>
            <person name="Liu Y."/>
            <person name="Xu W."/>
            <person name="Pan J."/>
            <person name="Luo Z.H."/>
            <person name="Li M."/>
        </authorList>
    </citation>
    <scope>NUCLEOTIDE SEQUENCE [LARGE SCALE GENOMIC DNA]</scope>
    <source>
        <strain evidence="1">HyVt-533</strain>
    </source>
</reference>
<comment type="caution">
    <text evidence="1">The sequence shown here is derived from an EMBL/GenBank/DDBJ whole genome shotgun (WGS) entry which is preliminary data.</text>
</comment>
<protein>
    <submittedName>
        <fullName evidence="1">YkgJ family cysteine cluster protein</fullName>
    </submittedName>
</protein>
<dbReference type="Proteomes" id="UP000886101">
    <property type="component" value="Unassembled WGS sequence"/>
</dbReference>
<proteinExistence type="predicted"/>
<gene>
    <name evidence="1" type="ORF">ENJ96_07245</name>
</gene>